<keyword evidence="3" id="KW-1185">Reference proteome</keyword>
<dbReference type="NCBIfam" id="TIGR01440">
    <property type="entry name" value="TIGR01440 family protein"/>
    <property type="match status" value="1"/>
</dbReference>
<proteinExistence type="inferred from homology"/>
<reference evidence="3" key="1">
    <citation type="submission" date="2015-07" db="EMBL/GenBank/DDBJ databases">
        <title>Fjat-10053 dsm26.</title>
        <authorList>
            <person name="Liu B."/>
            <person name="Wang J."/>
            <person name="Zhu Y."/>
            <person name="Liu G."/>
            <person name="Chen Q."/>
            <person name="Chen Z."/>
            <person name="Lan J."/>
            <person name="Che J."/>
            <person name="Ge C."/>
            <person name="Shi H."/>
            <person name="Pan Z."/>
            <person name="Liu X."/>
        </authorList>
    </citation>
    <scope>NUCLEOTIDE SEQUENCE [LARGE SCALE GENOMIC DNA]</scope>
    <source>
        <strain evidence="3">DSM 26</strain>
    </source>
</reference>
<dbReference type="PIRSF" id="PIRSF007510">
    <property type="entry name" value="UCP007510"/>
    <property type="match status" value="1"/>
</dbReference>
<dbReference type="Pfam" id="PF04260">
    <property type="entry name" value="DUF436"/>
    <property type="match status" value="1"/>
</dbReference>
<evidence type="ECO:0000256" key="1">
    <source>
        <dbReference type="HAMAP-Rule" id="MF_00800"/>
    </source>
</evidence>
<dbReference type="HAMAP" id="MF_00800">
    <property type="entry name" value="UPF0340"/>
    <property type="match status" value="1"/>
</dbReference>
<protein>
    <recommendedName>
        <fullName evidence="1">UPF0340 protein AFK71_07715</fullName>
    </recommendedName>
</protein>
<sequence length="184" mass="20566">MKEQFHQKLREQLMDIQEQWQMSGQLKPGDLFVVGCSTSEIAGERIGTAGSKEIAAIIYKNLEKLENENEIHLCFQCCEHLNRAIVMERSTMNDYQLNEVSVIPVANAGGAMAAYAFEQLKEPVVVETVTAHAGMDIGETMIGMHLKPVAIPFRLQQRFLGEARLNAAYTRPKRIGGARAVYPE</sequence>
<evidence type="ECO:0000313" key="2">
    <source>
        <dbReference type="EMBL" id="KNE21532.1"/>
    </source>
</evidence>
<accession>A0A0L0QSN1</accession>
<dbReference type="InterPro" id="IPR028345">
    <property type="entry name" value="Antibiotic_NAT-like"/>
</dbReference>
<dbReference type="EMBL" id="LGTO01000005">
    <property type="protein sequence ID" value="KNE21532.1"/>
    <property type="molecule type" value="Genomic_DNA"/>
</dbReference>
<name>A0A0L0QSN1_VIRPA</name>
<comment type="caution">
    <text evidence="2">The sequence shown here is derived from an EMBL/GenBank/DDBJ whole genome shotgun (WGS) entry which is preliminary data.</text>
</comment>
<evidence type="ECO:0000313" key="3">
    <source>
        <dbReference type="Proteomes" id="UP000036780"/>
    </source>
</evidence>
<dbReference type="AlphaFoldDB" id="A0A0L0QSN1"/>
<dbReference type="SUPFAM" id="SSF110710">
    <property type="entry name" value="TTHA0583/YokD-like"/>
    <property type="match status" value="1"/>
</dbReference>
<dbReference type="OrthoDB" id="9803187at2"/>
<dbReference type="RefSeq" id="WP_050350964.1">
    <property type="nucleotide sequence ID" value="NZ_CP073011.1"/>
</dbReference>
<organism evidence="2 3">
    <name type="scientific">Virgibacillus pantothenticus</name>
    <dbReference type="NCBI Taxonomy" id="1473"/>
    <lineage>
        <taxon>Bacteria</taxon>
        <taxon>Bacillati</taxon>
        <taxon>Bacillota</taxon>
        <taxon>Bacilli</taxon>
        <taxon>Bacillales</taxon>
        <taxon>Bacillaceae</taxon>
        <taxon>Virgibacillus</taxon>
    </lineage>
</organism>
<dbReference type="Proteomes" id="UP000036780">
    <property type="component" value="Unassembled WGS sequence"/>
</dbReference>
<gene>
    <name evidence="2" type="ORF">AFK71_07715</name>
</gene>
<comment type="similarity">
    <text evidence="1">Belongs to the UPF0340 family.</text>
</comment>
<dbReference type="Gene3D" id="3.40.50.10360">
    <property type="entry name" value="Hypothetical protein TT1679"/>
    <property type="match status" value="1"/>
</dbReference>
<dbReference type="PATRIC" id="fig|1473.5.peg.4583"/>
<dbReference type="InterPro" id="IPR006340">
    <property type="entry name" value="DUF436"/>
</dbReference>
<dbReference type="GeneID" id="66872707"/>